<organism evidence="1 2">
    <name type="scientific">Caligus rogercresseyi</name>
    <name type="common">Sea louse</name>
    <dbReference type="NCBI Taxonomy" id="217165"/>
    <lineage>
        <taxon>Eukaryota</taxon>
        <taxon>Metazoa</taxon>
        <taxon>Ecdysozoa</taxon>
        <taxon>Arthropoda</taxon>
        <taxon>Crustacea</taxon>
        <taxon>Multicrustacea</taxon>
        <taxon>Hexanauplia</taxon>
        <taxon>Copepoda</taxon>
        <taxon>Siphonostomatoida</taxon>
        <taxon>Caligidae</taxon>
        <taxon>Caligus</taxon>
    </lineage>
</organism>
<dbReference type="OrthoDB" id="93990at2759"/>
<sequence length="66" mass="7510">MGAPTAFAGNLPSFNQLKRTIRNSRKVITQAPPNPSSLMELIIPYEYQTTISEENFYCTIATMERR</sequence>
<name>A0A7T8HF71_CALRO</name>
<reference evidence="2" key="1">
    <citation type="submission" date="2021-01" db="EMBL/GenBank/DDBJ databases">
        <title>Caligus Genome Assembly.</title>
        <authorList>
            <person name="Gallardo-Escarate C."/>
        </authorList>
    </citation>
    <scope>NUCLEOTIDE SEQUENCE [LARGE SCALE GENOMIC DNA]</scope>
</reference>
<evidence type="ECO:0000313" key="2">
    <source>
        <dbReference type="Proteomes" id="UP000595437"/>
    </source>
</evidence>
<evidence type="ECO:0000313" key="1">
    <source>
        <dbReference type="EMBL" id="QQP48884.1"/>
    </source>
</evidence>
<accession>A0A7T8HF71</accession>
<gene>
    <name evidence="1" type="ORF">FKW44_009348</name>
</gene>
<protein>
    <submittedName>
        <fullName evidence="1">Uncharacterized protein</fullName>
    </submittedName>
</protein>
<dbReference type="AlphaFoldDB" id="A0A7T8HF71"/>
<proteinExistence type="predicted"/>
<keyword evidence="2" id="KW-1185">Reference proteome</keyword>
<dbReference type="Proteomes" id="UP000595437">
    <property type="component" value="Chromosome 6"/>
</dbReference>
<dbReference type="EMBL" id="CP045895">
    <property type="protein sequence ID" value="QQP48884.1"/>
    <property type="molecule type" value="Genomic_DNA"/>
</dbReference>